<dbReference type="Proteomes" id="UP000524246">
    <property type="component" value="Unassembled WGS sequence"/>
</dbReference>
<dbReference type="Gene3D" id="3.30.450.20">
    <property type="entry name" value="PAS domain"/>
    <property type="match status" value="1"/>
</dbReference>
<feature type="transmembrane region" description="Helical" evidence="3">
    <location>
        <begin position="136"/>
        <end position="155"/>
    </location>
</feature>
<dbReference type="GO" id="GO:0004673">
    <property type="term" value="F:protein histidine kinase activity"/>
    <property type="evidence" value="ECO:0007669"/>
    <property type="project" value="UniProtKB-EC"/>
</dbReference>
<keyword evidence="3" id="KW-0812">Transmembrane</keyword>
<accession>A0A7X9FQY7</accession>
<keyword evidence="3" id="KW-1133">Transmembrane helix</keyword>
<gene>
    <name evidence="5" type="ORF">GYA55_06005</name>
</gene>
<evidence type="ECO:0000256" key="2">
    <source>
        <dbReference type="ARBA" id="ARBA00012438"/>
    </source>
</evidence>
<dbReference type="InterPro" id="IPR035965">
    <property type="entry name" value="PAS-like_dom_sf"/>
</dbReference>
<organism evidence="5 6">
    <name type="scientific">SAR324 cluster bacterium</name>
    <dbReference type="NCBI Taxonomy" id="2024889"/>
    <lineage>
        <taxon>Bacteria</taxon>
        <taxon>Deltaproteobacteria</taxon>
        <taxon>SAR324 cluster</taxon>
    </lineage>
</organism>
<sequence length="788" mass="85896">MGIIEKNLSFRAIKLGIASFLLNFLMFSLSGASAIPLGNLLLFLAAGVLPFSAVVIAVATAALPLALYAPITSLGLLRVLIVCIAINFFAKRYPRLPSFIVGIVLWICIFWPAYFLSFQREVWDPHSIVLDGLTEIFFIIISGTLLLSPTIWWKLADQSRQIFSSSILIHLMASIAAISMVGVVVFSGYTSLPSSQLYMPTHLFGLTIFCIIIILFAAFLGSKLAHILDPIHDQQRATGMLSAQYGFSGLASGYWRRQMEEDARQNTEAISAKLESISGNISGTITNLPTQTVSPNTGICVFKRDGSVLFMNRKFRQYANINVSTVNGRTLKVLGVDPIICEHISNLIERTLTRGPEVTELKVNQLPDKLQFLQISSQKGEEATHATLGGGIDTVVITLEDITDRRTVESSLLKAQKLESLGSMVEQLALSFNNSLSIIAANASLASNFTDKSELVKALTEIAKTAIDSSNVTHQLIEFAQDRPVALIPVDLKTFITDRLPLLKSILQDNGDIICDISKEGVFCSIDEGLITQALSNVFLNAREAYNTGSGDVKLSLGTEEIEEEIARLHAGTRPGHFARIRIQDSGIGMTAETLSKAFDPLFTTKSSGGHAGLGLSTVFAIMRAHDGFLTAESHPGKGTIVSMYLPLQSEMASNTFEHLEKITSDAKVSDLPKGNGEKILLYEEDSELARVLTKICEFLGYSCIHAQENLDAFDNPHSSGISFAVIDRDSQKNDVRGIIDKLKNFELKTASIGSGAFYSNEKLGSENFLQKPFCVEAFAKLLDSSKG</sequence>
<protein>
    <recommendedName>
        <fullName evidence="2">histidine kinase</fullName>
        <ecNumber evidence="2">2.7.13.3</ecNumber>
    </recommendedName>
</protein>
<feature type="transmembrane region" description="Helical" evidence="3">
    <location>
        <begin position="67"/>
        <end position="89"/>
    </location>
</feature>
<evidence type="ECO:0000313" key="6">
    <source>
        <dbReference type="Proteomes" id="UP000524246"/>
    </source>
</evidence>
<dbReference type="SUPFAM" id="SSF55785">
    <property type="entry name" value="PYP-like sensor domain (PAS domain)"/>
    <property type="match status" value="1"/>
</dbReference>
<dbReference type="PROSITE" id="PS50109">
    <property type="entry name" value="HIS_KIN"/>
    <property type="match status" value="1"/>
</dbReference>
<dbReference type="Gene3D" id="1.10.287.130">
    <property type="match status" value="1"/>
</dbReference>
<feature type="transmembrane region" description="Helical" evidence="3">
    <location>
        <begin position="201"/>
        <end position="220"/>
    </location>
</feature>
<dbReference type="AlphaFoldDB" id="A0A7X9FQY7"/>
<dbReference type="InterPro" id="IPR005467">
    <property type="entry name" value="His_kinase_dom"/>
</dbReference>
<comment type="catalytic activity">
    <reaction evidence="1">
        <text>ATP + protein L-histidine = ADP + protein N-phospho-L-histidine.</text>
        <dbReference type="EC" id="2.7.13.3"/>
    </reaction>
</comment>
<feature type="transmembrane region" description="Helical" evidence="3">
    <location>
        <begin position="12"/>
        <end position="29"/>
    </location>
</feature>
<dbReference type="SUPFAM" id="SSF55874">
    <property type="entry name" value="ATPase domain of HSP90 chaperone/DNA topoisomerase II/histidine kinase"/>
    <property type="match status" value="1"/>
</dbReference>
<proteinExistence type="predicted"/>
<dbReference type="PRINTS" id="PR00344">
    <property type="entry name" value="BCTRLSENSOR"/>
</dbReference>
<dbReference type="InterPro" id="IPR003594">
    <property type="entry name" value="HATPase_dom"/>
</dbReference>
<name>A0A7X9FQY7_9DELT</name>
<dbReference type="Pfam" id="PF02518">
    <property type="entry name" value="HATPase_c"/>
    <property type="match status" value="1"/>
</dbReference>
<dbReference type="EC" id="2.7.13.3" evidence="2"/>
<dbReference type="PANTHER" id="PTHR43065">
    <property type="entry name" value="SENSOR HISTIDINE KINASE"/>
    <property type="match status" value="1"/>
</dbReference>
<evidence type="ECO:0000256" key="3">
    <source>
        <dbReference type="SAM" id="Phobius"/>
    </source>
</evidence>
<dbReference type="PANTHER" id="PTHR43065:SF42">
    <property type="entry name" value="TWO-COMPONENT SENSOR PPRA"/>
    <property type="match status" value="1"/>
</dbReference>
<feature type="transmembrane region" description="Helical" evidence="3">
    <location>
        <begin position="96"/>
        <end position="116"/>
    </location>
</feature>
<feature type="transmembrane region" description="Helical" evidence="3">
    <location>
        <begin position="167"/>
        <end position="189"/>
    </location>
</feature>
<dbReference type="InterPro" id="IPR004358">
    <property type="entry name" value="Sig_transdc_His_kin-like_C"/>
</dbReference>
<keyword evidence="3" id="KW-0472">Membrane</keyword>
<evidence type="ECO:0000259" key="4">
    <source>
        <dbReference type="PROSITE" id="PS50109"/>
    </source>
</evidence>
<reference evidence="5 6" key="1">
    <citation type="journal article" date="2020" name="Biotechnol. Biofuels">
        <title>New insights from the biogas microbiome by comprehensive genome-resolved metagenomics of nearly 1600 species originating from multiple anaerobic digesters.</title>
        <authorList>
            <person name="Campanaro S."/>
            <person name="Treu L."/>
            <person name="Rodriguez-R L.M."/>
            <person name="Kovalovszki A."/>
            <person name="Ziels R.M."/>
            <person name="Maus I."/>
            <person name="Zhu X."/>
            <person name="Kougias P.G."/>
            <person name="Basile A."/>
            <person name="Luo G."/>
            <person name="Schluter A."/>
            <person name="Konstantinidis K.T."/>
            <person name="Angelidaki I."/>
        </authorList>
    </citation>
    <scope>NUCLEOTIDE SEQUENCE [LARGE SCALE GENOMIC DNA]</scope>
    <source>
        <strain evidence="5">AS27yjCOA_65</strain>
    </source>
</reference>
<dbReference type="EMBL" id="JAAZON010000259">
    <property type="protein sequence ID" value="NMC62708.1"/>
    <property type="molecule type" value="Genomic_DNA"/>
</dbReference>
<comment type="caution">
    <text evidence="5">The sequence shown here is derived from an EMBL/GenBank/DDBJ whole genome shotgun (WGS) entry which is preliminary data.</text>
</comment>
<evidence type="ECO:0000256" key="1">
    <source>
        <dbReference type="ARBA" id="ARBA00000085"/>
    </source>
</evidence>
<dbReference type="SMART" id="SM00387">
    <property type="entry name" value="HATPase_c"/>
    <property type="match status" value="1"/>
</dbReference>
<evidence type="ECO:0000313" key="5">
    <source>
        <dbReference type="EMBL" id="NMC62708.1"/>
    </source>
</evidence>
<dbReference type="Gene3D" id="3.30.565.10">
    <property type="entry name" value="Histidine kinase-like ATPase, C-terminal domain"/>
    <property type="match status" value="1"/>
</dbReference>
<feature type="domain" description="Histidine kinase" evidence="4">
    <location>
        <begin position="427"/>
        <end position="650"/>
    </location>
</feature>
<feature type="transmembrane region" description="Helical" evidence="3">
    <location>
        <begin position="41"/>
        <end position="61"/>
    </location>
</feature>
<dbReference type="InterPro" id="IPR036890">
    <property type="entry name" value="HATPase_C_sf"/>
</dbReference>